<feature type="domain" description="TonB-dependent receptor-like beta-barrel" evidence="15">
    <location>
        <begin position="430"/>
        <end position="727"/>
    </location>
</feature>
<dbReference type="InterPro" id="IPR037066">
    <property type="entry name" value="Plug_dom_sf"/>
</dbReference>
<evidence type="ECO:0000313" key="18">
    <source>
        <dbReference type="Proteomes" id="UP000199031"/>
    </source>
</evidence>
<evidence type="ECO:0000256" key="4">
    <source>
        <dbReference type="ARBA" id="ARBA00022496"/>
    </source>
</evidence>
<evidence type="ECO:0000256" key="7">
    <source>
        <dbReference type="ARBA" id="ARBA00023004"/>
    </source>
</evidence>
<keyword evidence="7" id="KW-0408">Iron</keyword>
<accession>A0A1I5RAE3</accession>
<keyword evidence="18" id="KW-1185">Reference proteome</keyword>
<evidence type="ECO:0000256" key="5">
    <source>
        <dbReference type="ARBA" id="ARBA00022692"/>
    </source>
</evidence>
<evidence type="ECO:0000259" key="16">
    <source>
        <dbReference type="Pfam" id="PF07715"/>
    </source>
</evidence>
<evidence type="ECO:0000256" key="8">
    <source>
        <dbReference type="ARBA" id="ARBA00023065"/>
    </source>
</evidence>
<keyword evidence="4" id="KW-0410">Iron transport</keyword>
<evidence type="ECO:0000256" key="2">
    <source>
        <dbReference type="ARBA" id="ARBA00022448"/>
    </source>
</evidence>
<dbReference type="PROSITE" id="PS52016">
    <property type="entry name" value="TONB_DEPENDENT_REC_3"/>
    <property type="match status" value="1"/>
</dbReference>
<keyword evidence="5 12" id="KW-0812">Transmembrane</keyword>
<protein>
    <submittedName>
        <fullName evidence="17">Outer membrane receptor proteins, mostly Fe transport</fullName>
    </submittedName>
</protein>
<keyword evidence="8" id="KW-0406">Ion transport</keyword>
<keyword evidence="3 12" id="KW-1134">Transmembrane beta strand</keyword>
<keyword evidence="17" id="KW-0675">Receptor</keyword>
<dbReference type="RefSeq" id="WP_090653527.1">
    <property type="nucleotide sequence ID" value="NZ_FOXQ01000001.1"/>
</dbReference>
<dbReference type="Gene3D" id="2.170.130.10">
    <property type="entry name" value="TonB-dependent receptor, plug domain"/>
    <property type="match status" value="1"/>
</dbReference>
<evidence type="ECO:0000256" key="14">
    <source>
        <dbReference type="SAM" id="SignalP"/>
    </source>
</evidence>
<evidence type="ECO:0000256" key="10">
    <source>
        <dbReference type="ARBA" id="ARBA00023136"/>
    </source>
</evidence>
<comment type="similarity">
    <text evidence="12 13">Belongs to the TonB-dependent receptor family.</text>
</comment>
<reference evidence="17 18" key="1">
    <citation type="submission" date="2016-10" db="EMBL/GenBank/DDBJ databases">
        <authorList>
            <person name="de Groot N.N."/>
        </authorList>
    </citation>
    <scope>NUCLEOTIDE SEQUENCE [LARGE SCALE GENOMIC DNA]</scope>
    <source>
        <strain evidence="17 18">DSM 28286</strain>
    </source>
</reference>
<evidence type="ECO:0000256" key="11">
    <source>
        <dbReference type="ARBA" id="ARBA00023237"/>
    </source>
</evidence>
<keyword evidence="2 12" id="KW-0813">Transport</keyword>
<evidence type="ECO:0000256" key="12">
    <source>
        <dbReference type="PROSITE-ProRule" id="PRU01360"/>
    </source>
</evidence>
<dbReference type="SUPFAM" id="SSF49464">
    <property type="entry name" value="Carboxypeptidase regulatory domain-like"/>
    <property type="match status" value="1"/>
</dbReference>
<dbReference type="InterPro" id="IPR039426">
    <property type="entry name" value="TonB-dep_rcpt-like"/>
</dbReference>
<dbReference type="OrthoDB" id="9782587at2"/>
<dbReference type="AlphaFoldDB" id="A0A1I5RAE3"/>
<dbReference type="Proteomes" id="UP000199031">
    <property type="component" value="Unassembled WGS sequence"/>
</dbReference>
<feature type="chain" id="PRO_5011716817" evidence="14">
    <location>
        <begin position="20"/>
        <end position="763"/>
    </location>
</feature>
<dbReference type="Pfam" id="PF00593">
    <property type="entry name" value="TonB_dep_Rec_b-barrel"/>
    <property type="match status" value="1"/>
</dbReference>
<evidence type="ECO:0000256" key="1">
    <source>
        <dbReference type="ARBA" id="ARBA00004571"/>
    </source>
</evidence>
<dbReference type="GO" id="GO:0015344">
    <property type="term" value="F:siderophore uptake transmembrane transporter activity"/>
    <property type="evidence" value="ECO:0007669"/>
    <property type="project" value="TreeGrafter"/>
</dbReference>
<dbReference type="Pfam" id="PF07715">
    <property type="entry name" value="Plug"/>
    <property type="match status" value="1"/>
</dbReference>
<sequence>MKRTIIFLFFSFTVLVAVAQHSVSGKVFDAVNKEAISGASITSGNKTVVSDIYGKFTINTRDSILKISSTGYAVATIKIAGSDMAVALQPSINELAQVIVSANRTAQKRSEAPVAIAVINKQTIEDAKAQRLDFLLNKVSGVNMVNLGNEQHEMSIRQPMSTNNLFLYLEDGIPLRTSAVFNHNALIEMNMTAAKNIEIIKGPSSALYGAEAIAGVVNLITQSPPAYTGGYISAQLNNRGYKRVDLQAGATKGKLGFIYSGYYADQTNGPIEHSDFHKTASTFRMDYKIDNKTTWSNSITYVDYYSDMYGSLDSAHFAQKNYAAQKFFTYRKVYAFRGKSVLKHNWNDHSATTATFMYRNNSVIQNPAYQVASYPVDGIATNPISNDTATGNINNNSFSSYGLFIQHVQKFKFLQSRLIVGSGAEVSPQRFNEDFIWVKKQNGNYVSFTKANPDSLLAKFKTLVTNASVYTAYDFVIAKGLRISTALRYDAFGYSFVNFLTGSKVTGGPSTVTNYHKLTPKLGFTYNFNGIGFYGNYSQGYVPPQITDVFGKINSTYLKPQNFINYEVGGWLSLVQHKLYIDWSAYLMNGKDEIISVRMDDGTSQSQNAGQTRHKGLEYGITYTPSKEWMLRFSATNARHGFVNYISRGVNYNGYDMSAAPNFFCNAEIAYKPNAIKGLRVGAEWQHLGKYFMDNLNTHTYNGYDVFNLRVGYSKQHYEVWVNALNLFDKYYSVLSTYSGSGYTYQLGDPRAFTFGVSYKFGK</sequence>
<evidence type="ECO:0000256" key="3">
    <source>
        <dbReference type="ARBA" id="ARBA00022452"/>
    </source>
</evidence>
<dbReference type="GO" id="GO:0009279">
    <property type="term" value="C:cell outer membrane"/>
    <property type="evidence" value="ECO:0007669"/>
    <property type="project" value="UniProtKB-SubCell"/>
</dbReference>
<gene>
    <name evidence="17" type="ORF">SAMN05444277_101159</name>
</gene>
<name>A0A1I5RAE3_9BACT</name>
<dbReference type="PANTHER" id="PTHR32552:SF68">
    <property type="entry name" value="FERRICHROME OUTER MEMBRANE TRANSPORTER_PHAGE RECEPTOR"/>
    <property type="match status" value="1"/>
</dbReference>
<dbReference type="InterPro" id="IPR036942">
    <property type="entry name" value="Beta-barrel_TonB_sf"/>
</dbReference>
<dbReference type="Gene3D" id="2.40.170.20">
    <property type="entry name" value="TonB-dependent receptor, beta-barrel domain"/>
    <property type="match status" value="1"/>
</dbReference>
<keyword evidence="10 12" id="KW-0472">Membrane</keyword>
<evidence type="ECO:0000256" key="9">
    <source>
        <dbReference type="ARBA" id="ARBA00023077"/>
    </source>
</evidence>
<evidence type="ECO:0000256" key="13">
    <source>
        <dbReference type="RuleBase" id="RU003357"/>
    </source>
</evidence>
<keyword evidence="11 12" id="KW-0998">Cell outer membrane</keyword>
<evidence type="ECO:0000259" key="15">
    <source>
        <dbReference type="Pfam" id="PF00593"/>
    </source>
</evidence>
<keyword evidence="9 13" id="KW-0798">TonB box</keyword>
<proteinExistence type="inferred from homology"/>
<dbReference type="InterPro" id="IPR008969">
    <property type="entry name" value="CarboxyPept-like_regulatory"/>
</dbReference>
<dbReference type="SUPFAM" id="SSF56935">
    <property type="entry name" value="Porins"/>
    <property type="match status" value="1"/>
</dbReference>
<evidence type="ECO:0000313" key="17">
    <source>
        <dbReference type="EMBL" id="SFP55508.1"/>
    </source>
</evidence>
<feature type="domain" description="TonB-dependent receptor plug" evidence="16">
    <location>
        <begin position="109"/>
        <end position="216"/>
    </location>
</feature>
<keyword evidence="6 14" id="KW-0732">Signal</keyword>
<feature type="signal peptide" evidence="14">
    <location>
        <begin position="1"/>
        <end position="19"/>
    </location>
</feature>
<dbReference type="PANTHER" id="PTHR32552">
    <property type="entry name" value="FERRICHROME IRON RECEPTOR-RELATED"/>
    <property type="match status" value="1"/>
</dbReference>
<dbReference type="InterPro" id="IPR000531">
    <property type="entry name" value="Beta-barrel_TonB"/>
</dbReference>
<dbReference type="STRING" id="1465490.SAMN05444277_101159"/>
<dbReference type="EMBL" id="FOXQ01000001">
    <property type="protein sequence ID" value="SFP55508.1"/>
    <property type="molecule type" value="Genomic_DNA"/>
</dbReference>
<organism evidence="17 18">
    <name type="scientific">Parafilimonas terrae</name>
    <dbReference type="NCBI Taxonomy" id="1465490"/>
    <lineage>
        <taxon>Bacteria</taxon>
        <taxon>Pseudomonadati</taxon>
        <taxon>Bacteroidota</taxon>
        <taxon>Chitinophagia</taxon>
        <taxon>Chitinophagales</taxon>
        <taxon>Chitinophagaceae</taxon>
        <taxon>Parafilimonas</taxon>
    </lineage>
</organism>
<comment type="subcellular location">
    <subcellularLocation>
        <location evidence="1 12">Cell outer membrane</location>
        <topology evidence="1 12">Multi-pass membrane protein</topology>
    </subcellularLocation>
</comment>
<evidence type="ECO:0000256" key="6">
    <source>
        <dbReference type="ARBA" id="ARBA00022729"/>
    </source>
</evidence>
<dbReference type="InterPro" id="IPR012910">
    <property type="entry name" value="Plug_dom"/>
</dbReference>
<dbReference type="Pfam" id="PF13715">
    <property type="entry name" value="CarbopepD_reg_2"/>
    <property type="match status" value="1"/>
</dbReference>